<dbReference type="Pfam" id="PF08668">
    <property type="entry name" value="HDOD"/>
    <property type="match status" value="1"/>
</dbReference>
<proteinExistence type="predicted"/>
<gene>
    <name evidence="2" type="ORF">SAMN02745857_02521</name>
</gene>
<dbReference type="EMBL" id="FWXD01000014">
    <property type="protein sequence ID" value="SMC26536.1"/>
    <property type="molecule type" value="Genomic_DNA"/>
</dbReference>
<dbReference type="PANTHER" id="PTHR33525:SF4">
    <property type="entry name" value="CYCLIC DI-GMP PHOSPHODIESTERASE CDGJ"/>
    <property type="match status" value="1"/>
</dbReference>
<evidence type="ECO:0000313" key="3">
    <source>
        <dbReference type="Proteomes" id="UP000192761"/>
    </source>
</evidence>
<dbReference type="Proteomes" id="UP000192761">
    <property type="component" value="Unassembled WGS sequence"/>
</dbReference>
<dbReference type="RefSeq" id="WP_084091158.1">
    <property type="nucleotide sequence ID" value="NZ_FWXD01000014.1"/>
</dbReference>
<feature type="domain" description="HDOD" evidence="1">
    <location>
        <begin position="133"/>
        <end position="315"/>
    </location>
</feature>
<reference evidence="2 3" key="1">
    <citation type="submission" date="2017-04" db="EMBL/GenBank/DDBJ databases">
        <authorList>
            <person name="Afonso C.L."/>
            <person name="Miller P.J."/>
            <person name="Scott M.A."/>
            <person name="Spackman E."/>
            <person name="Goraichik I."/>
            <person name="Dimitrov K.M."/>
            <person name="Suarez D.L."/>
            <person name="Swayne D.E."/>
        </authorList>
    </citation>
    <scope>NUCLEOTIDE SEQUENCE [LARGE SCALE GENOMIC DNA]</scope>
    <source>
        <strain evidence="2 3">DSM 23236</strain>
    </source>
</reference>
<dbReference type="PROSITE" id="PS51833">
    <property type="entry name" value="HDOD"/>
    <property type="match status" value="1"/>
</dbReference>
<evidence type="ECO:0000313" key="2">
    <source>
        <dbReference type="EMBL" id="SMC26536.1"/>
    </source>
</evidence>
<dbReference type="InterPro" id="IPR052340">
    <property type="entry name" value="RNase_Y/CdgJ"/>
</dbReference>
<evidence type="ECO:0000259" key="1">
    <source>
        <dbReference type="PROSITE" id="PS51833"/>
    </source>
</evidence>
<name>A0A1W1XRK6_9NEIS</name>
<dbReference type="AlphaFoldDB" id="A0A1W1XRK6"/>
<accession>A0A1W1XRK6</accession>
<dbReference type="SUPFAM" id="SSF109604">
    <property type="entry name" value="HD-domain/PDEase-like"/>
    <property type="match status" value="1"/>
</dbReference>
<keyword evidence="3" id="KW-1185">Reference proteome</keyword>
<dbReference type="Gene3D" id="1.10.3210.10">
    <property type="entry name" value="Hypothetical protein af1432"/>
    <property type="match status" value="1"/>
</dbReference>
<dbReference type="PANTHER" id="PTHR33525">
    <property type="match status" value="1"/>
</dbReference>
<sequence>MPPKLPVRPLLEPVWCSDRRWVGLRLHVDPAVLPLTTERIAGEYLLRDLPLLYPAGLLPPEPVAGNLLALCNAQTEPLPPHAVWQAESEQPGPAGMQQFVADVHSLAAFSALPANAWCCGAWPTVASARGSKPQPTQPVLLELLGLIARDADSQDLEAVFAKAPQLTVSMLKLVNSVAISGNAKAGSLRQAITLLGRRQLQRWLQLLMYAEQFGPGEAMPPLLVVAALRARRLELWAGRGWLGSCAPDSAFFTGMLSCLDCLFGIPLADLIAPLPLPEQVSRALIDNSGELGEALTRLNRLEHGITDDFTDWPGGSAWRDWLECEVGAAFWTRQLFTMVAA</sequence>
<protein>
    <submittedName>
        <fullName evidence="2">HDOD domain-containing protein</fullName>
    </submittedName>
</protein>
<dbReference type="OrthoDB" id="9804751at2"/>
<dbReference type="STRING" id="1121001.SAMN02745857_02521"/>
<dbReference type="InterPro" id="IPR013976">
    <property type="entry name" value="HDOD"/>
</dbReference>
<organism evidence="2 3">
    <name type="scientific">Andreprevotia lacus DSM 23236</name>
    <dbReference type="NCBI Taxonomy" id="1121001"/>
    <lineage>
        <taxon>Bacteria</taxon>
        <taxon>Pseudomonadati</taxon>
        <taxon>Pseudomonadota</taxon>
        <taxon>Betaproteobacteria</taxon>
        <taxon>Neisseriales</taxon>
        <taxon>Chitinibacteraceae</taxon>
        <taxon>Andreprevotia</taxon>
    </lineage>
</organism>